<dbReference type="HAMAP" id="MF_02066">
    <property type="entry name" value="CpoB"/>
    <property type="match status" value="1"/>
</dbReference>
<evidence type="ECO:0000313" key="5">
    <source>
        <dbReference type="EMBL" id="SQD76565.1"/>
    </source>
</evidence>
<dbReference type="NCBIfam" id="TIGR02795">
    <property type="entry name" value="tol_pal_ybgF"/>
    <property type="match status" value="1"/>
</dbReference>
<keyword evidence="1" id="KW-0677">Repeat</keyword>
<dbReference type="InterPro" id="IPR034706">
    <property type="entry name" value="CpoB"/>
</dbReference>
<dbReference type="Proteomes" id="UP000250163">
    <property type="component" value="Chromosome MORIYA"/>
</dbReference>
<name>A0A330LR58_9GAMM</name>
<evidence type="ECO:0000256" key="2">
    <source>
        <dbReference type="ARBA" id="ARBA00022803"/>
    </source>
</evidence>
<dbReference type="GO" id="GO:0070206">
    <property type="term" value="P:protein trimerization"/>
    <property type="evidence" value="ECO:0007669"/>
    <property type="project" value="InterPro"/>
</dbReference>
<evidence type="ECO:0000259" key="4">
    <source>
        <dbReference type="Pfam" id="PF16331"/>
    </source>
</evidence>
<dbReference type="GO" id="GO:0043093">
    <property type="term" value="P:FtsZ-dependent cytokinesis"/>
    <property type="evidence" value="ECO:0007669"/>
    <property type="project" value="UniProtKB-UniRule"/>
</dbReference>
<dbReference type="AlphaFoldDB" id="A0A330LR58"/>
<keyword evidence="2" id="KW-0802">TPR repeat</keyword>
<organism evidence="5 6">
    <name type="scientific">Moritella yayanosii</name>
    <dbReference type="NCBI Taxonomy" id="69539"/>
    <lineage>
        <taxon>Bacteria</taxon>
        <taxon>Pseudomonadati</taxon>
        <taxon>Pseudomonadota</taxon>
        <taxon>Gammaproteobacteria</taxon>
        <taxon>Alteromonadales</taxon>
        <taxon>Moritellaceae</taxon>
        <taxon>Moritella</taxon>
    </lineage>
</organism>
<keyword evidence="3" id="KW-0574">Periplasm</keyword>
<dbReference type="OrthoDB" id="9768142at2"/>
<protein>
    <recommendedName>
        <fullName evidence="3">Cell division coordinator CpoB</fullName>
    </recommendedName>
</protein>
<gene>
    <name evidence="5" type="primary">ygbF</name>
    <name evidence="3" type="synonym">cpoB</name>
    <name evidence="5" type="ORF">MORIYA_0087</name>
</gene>
<proteinExistence type="inferred from homology"/>
<evidence type="ECO:0000256" key="3">
    <source>
        <dbReference type="HAMAP-Rule" id="MF_02066"/>
    </source>
</evidence>
<dbReference type="Gene3D" id="1.25.40.10">
    <property type="entry name" value="Tetratricopeptide repeat domain"/>
    <property type="match status" value="1"/>
</dbReference>
<dbReference type="KEGG" id="mya:MORIYA_0087"/>
<keyword evidence="3 5" id="KW-0132">Cell division</keyword>
<evidence type="ECO:0000313" key="6">
    <source>
        <dbReference type="Proteomes" id="UP000250163"/>
    </source>
</evidence>
<dbReference type="InterPro" id="IPR032519">
    <property type="entry name" value="YbgF_tri"/>
</dbReference>
<dbReference type="InterPro" id="IPR019734">
    <property type="entry name" value="TPR_rpt"/>
</dbReference>
<keyword evidence="3" id="KW-0131">Cell cycle</keyword>
<comment type="subcellular location">
    <subcellularLocation>
        <location evidence="3">Periplasm</location>
    </subcellularLocation>
</comment>
<dbReference type="SUPFAM" id="SSF48452">
    <property type="entry name" value="TPR-like"/>
    <property type="match status" value="1"/>
</dbReference>
<feature type="domain" description="YbgF trimerisation" evidence="4">
    <location>
        <begin position="45"/>
        <end position="110"/>
    </location>
</feature>
<dbReference type="RefSeq" id="WP_112711742.1">
    <property type="nucleotide sequence ID" value="NZ_LS483250.1"/>
</dbReference>
<keyword evidence="3" id="KW-0732">Signal</keyword>
<dbReference type="InterPro" id="IPR011990">
    <property type="entry name" value="TPR-like_helical_dom_sf"/>
</dbReference>
<comment type="similarity">
    <text evidence="3">Belongs to the CpoB family.</text>
</comment>
<dbReference type="InterPro" id="IPR051685">
    <property type="entry name" value="Ycf3/AcsC/BcsC/TPR_MFPF"/>
</dbReference>
<dbReference type="EMBL" id="LS483250">
    <property type="protein sequence ID" value="SQD76565.1"/>
    <property type="molecule type" value="Genomic_DNA"/>
</dbReference>
<dbReference type="PANTHER" id="PTHR44943:SF11">
    <property type="entry name" value="CELLULOSE SYNTHASE OPERON PROTEIN C"/>
    <property type="match status" value="1"/>
</dbReference>
<dbReference type="Pfam" id="PF13174">
    <property type="entry name" value="TPR_6"/>
    <property type="match status" value="3"/>
</dbReference>
<sequence length="261" mass="29360" precursor="true">MIRINTKTAMIMAVIYSGLGHAAPATVVDATANTQQVVTNKTIRSVEQRLTRIENILQARTRSQLETQQRLDQLSIELMNLQGAIEESNLEQSKITQRQRDILNDIERIRITLVAKPVTPVTINASILHAVNQPLNLTGKDSYNYAIKLIKNERKYDEAIPALQSFISTYPESELAANAHYWLGLLLRKDNKNDEAKVEFEKIVSQYPASNKRADSLQKLGQLAKITGSNSEAKRYFELVIKDYPNNSVAKLAKQELAALK</sequence>
<feature type="chain" id="PRO_5016472515" description="Cell division coordinator CpoB" evidence="3">
    <location>
        <begin position="23"/>
        <end position="261"/>
    </location>
</feature>
<dbReference type="Gene3D" id="1.20.5.110">
    <property type="match status" value="1"/>
</dbReference>
<keyword evidence="6" id="KW-1185">Reference proteome</keyword>
<comment type="function">
    <text evidence="3">Mediates coordination of peptidoglycan synthesis and outer membrane constriction during cell division.</text>
</comment>
<dbReference type="Pfam" id="PF16331">
    <property type="entry name" value="TolA_bind_tri"/>
    <property type="match status" value="1"/>
</dbReference>
<dbReference type="InterPro" id="IPR014162">
    <property type="entry name" value="CpoB_C"/>
</dbReference>
<dbReference type="GO" id="GO:0030288">
    <property type="term" value="C:outer membrane-bounded periplasmic space"/>
    <property type="evidence" value="ECO:0007669"/>
    <property type="project" value="UniProtKB-UniRule"/>
</dbReference>
<accession>A0A330LR58</accession>
<evidence type="ECO:0000256" key="1">
    <source>
        <dbReference type="ARBA" id="ARBA00022737"/>
    </source>
</evidence>
<feature type="signal peptide" evidence="3">
    <location>
        <begin position="1"/>
        <end position="22"/>
    </location>
</feature>
<reference evidence="6" key="1">
    <citation type="submission" date="2018-05" db="EMBL/GenBank/DDBJ databases">
        <authorList>
            <person name="Cea G.-C."/>
            <person name="William W."/>
        </authorList>
    </citation>
    <scope>NUCLEOTIDE SEQUENCE [LARGE SCALE GENOMIC DNA]</scope>
    <source>
        <strain evidence="6">DB21MT 5</strain>
    </source>
</reference>
<dbReference type="PANTHER" id="PTHR44943">
    <property type="entry name" value="CELLULOSE SYNTHASE OPERON PROTEIN C"/>
    <property type="match status" value="1"/>
</dbReference>